<organism evidence="1 2">
    <name type="scientific">Platanthera guangdongensis</name>
    <dbReference type="NCBI Taxonomy" id="2320717"/>
    <lineage>
        <taxon>Eukaryota</taxon>
        <taxon>Viridiplantae</taxon>
        <taxon>Streptophyta</taxon>
        <taxon>Embryophyta</taxon>
        <taxon>Tracheophyta</taxon>
        <taxon>Spermatophyta</taxon>
        <taxon>Magnoliopsida</taxon>
        <taxon>Liliopsida</taxon>
        <taxon>Asparagales</taxon>
        <taxon>Orchidaceae</taxon>
        <taxon>Orchidoideae</taxon>
        <taxon>Orchideae</taxon>
        <taxon>Orchidinae</taxon>
        <taxon>Platanthera</taxon>
    </lineage>
</organism>
<dbReference type="EMBL" id="JBBWWR010000007">
    <property type="protein sequence ID" value="KAK8964399.1"/>
    <property type="molecule type" value="Genomic_DNA"/>
</dbReference>
<gene>
    <name evidence="1" type="primary">psaC</name>
    <name evidence="1" type="ORF">KSP40_PGU004756</name>
</gene>
<reference evidence="1 2" key="1">
    <citation type="journal article" date="2022" name="Nat. Plants">
        <title>Genomes of leafy and leafless Platanthera orchids illuminate the evolution of mycoheterotrophy.</title>
        <authorList>
            <person name="Li M.H."/>
            <person name="Liu K.W."/>
            <person name="Li Z."/>
            <person name="Lu H.C."/>
            <person name="Ye Q.L."/>
            <person name="Zhang D."/>
            <person name="Wang J.Y."/>
            <person name="Li Y.F."/>
            <person name="Zhong Z.M."/>
            <person name="Liu X."/>
            <person name="Yu X."/>
            <person name="Liu D.K."/>
            <person name="Tu X.D."/>
            <person name="Liu B."/>
            <person name="Hao Y."/>
            <person name="Liao X.Y."/>
            <person name="Jiang Y.T."/>
            <person name="Sun W.H."/>
            <person name="Chen J."/>
            <person name="Chen Y.Q."/>
            <person name="Ai Y."/>
            <person name="Zhai J.W."/>
            <person name="Wu S.S."/>
            <person name="Zhou Z."/>
            <person name="Hsiao Y.Y."/>
            <person name="Wu W.L."/>
            <person name="Chen Y.Y."/>
            <person name="Lin Y.F."/>
            <person name="Hsu J.L."/>
            <person name="Li C.Y."/>
            <person name="Wang Z.W."/>
            <person name="Zhao X."/>
            <person name="Zhong W.Y."/>
            <person name="Ma X.K."/>
            <person name="Ma L."/>
            <person name="Huang J."/>
            <person name="Chen G.Z."/>
            <person name="Huang M.Z."/>
            <person name="Huang L."/>
            <person name="Peng D.H."/>
            <person name="Luo Y.B."/>
            <person name="Zou S.Q."/>
            <person name="Chen S.P."/>
            <person name="Lan S."/>
            <person name="Tsai W.C."/>
            <person name="Van de Peer Y."/>
            <person name="Liu Z.J."/>
        </authorList>
    </citation>
    <scope>NUCLEOTIDE SEQUENCE [LARGE SCALE GENOMIC DNA]</scope>
    <source>
        <strain evidence="1">Lor288</strain>
    </source>
</reference>
<proteinExistence type="predicted"/>
<accession>A0ABR2MLF9</accession>
<keyword evidence="2" id="KW-1185">Reference proteome</keyword>
<comment type="caution">
    <text evidence="1">The sequence shown here is derived from an EMBL/GenBank/DDBJ whole genome shotgun (WGS) entry which is preliminary data.</text>
</comment>
<evidence type="ECO:0000313" key="1">
    <source>
        <dbReference type="EMBL" id="KAK8964399.1"/>
    </source>
</evidence>
<dbReference type="Proteomes" id="UP001412067">
    <property type="component" value="Unassembled WGS sequence"/>
</dbReference>
<protein>
    <submittedName>
        <fullName evidence="1">Photosystem I iron-sulfur center</fullName>
    </submittedName>
</protein>
<sequence length="54" mass="6157">MIPWDGCKAKQIASAPRTEDYVGCKRCESACTTNFLSVPVYLWHEITRSMVLSY</sequence>
<evidence type="ECO:0000313" key="2">
    <source>
        <dbReference type="Proteomes" id="UP001412067"/>
    </source>
</evidence>
<name>A0ABR2MLF9_9ASPA</name>
<dbReference type="Gene3D" id="3.30.70.20">
    <property type="match status" value="1"/>
</dbReference>